<comment type="caution">
    <text evidence="2">The sequence shown here is derived from an EMBL/GenBank/DDBJ whole genome shotgun (WGS) entry which is preliminary data.</text>
</comment>
<proteinExistence type="predicted"/>
<accession>A0A2I1HRJ8</accession>
<evidence type="ECO:0000313" key="3">
    <source>
        <dbReference type="Proteomes" id="UP000234323"/>
    </source>
</evidence>
<feature type="coiled-coil region" evidence="1">
    <location>
        <begin position="113"/>
        <end position="154"/>
    </location>
</feature>
<dbReference type="VEuPathDB" id="FungiDB:RhiirA1_474232"/>
<evidence type="ECO:0000313" key="2">
    <source>
        <dbReference type="EMBL" id="PKY61423.1"/>
    </source>
</evidence>
<evidence type="ECO:0000256" key="1">
    <source>
        <dbReference type="SAM" id="Coils"/>
    </source>
</evidence>
<dbReference type="VEuPathDB" id="FungiDB:FUN_015501"/>
<name>A0A2I1HRJ8_9GLOM</name>
<keyword evidence="1" id="KW-0175">Coiled coil</keyword>
<dbReference type="Proteomes" id="UP000234323">
    <property type="component" value="Unassembled WGS sequence"/>
</dbReference>
<keyword evidence="3" id="KW-1185">Reference proteome</keyword>
<organism evidence="2 3">
    <name type="scientific">Rhizophagus irregularis</name>
    <dbReference type="NCBI Taxonomy" id="588596"/>
    <lineage>
        <taxon>Eukaryota</taxon>
        <taxon>Fungi</taxon>
        <taxon>Fungi incertae sedis</taxon>
        <taxon>Mucoromycota</taxon>
        <taxon>Glomeromycotina</taxon>
        <taxon>Glomeromycetes</taxon>
        <taxon>Glomerales</taxon>
        <taxon>Glomeraceae</taxon>
        <taxon>Rhizophagus</taxon>
    </lineage>
</organism>
<gene>
    <name evidence="2" type="ORF">RhiirA4_486373</name>
</gene>
<reference evidence="2 3" key="1">
    <citation type="submission" date="2015-10" db="EMBL/GenBank/DDBJ databases">
        <title>Genome analyses suggest a sexual origin of heterokaryosis in a supposedly ancient asexual fungus.</title>
        <authorList>
            <person name="Ropars J."/>
            <person name="Sedzielewska K."/>
            <person name="Noel J."/>
            <person name="Charron P."/>
            <person name="Farinelli L."/>
            <person name="Marton T."/>
            <person name="Kruger M."/>
            <person name="Pelin A."/>
            <person name="Brachmann A."/>
            <person name="Corradi N."/>
        </authorList>
    </citation>
    <scope>NUCLEOTIDE SEQUENCE [LARGE SCALE GENOMIC DNA]</scope>
    <source>
        <strain evidence="2 3">A4</strain>
    </source>
</reference>
<sequence length="162" mass="19277">MSFNQAYSELLAMLPASVIHEVWLRLTTRKRKPISMTVASGVNPMVESFLKHEVLRYQKKLMRQRRIKSYPTLTINQTHMAGNKEMRGVIDEEVTLLQKRLLEYNRATFGRFMQNLTREHERLIEANRQTRHEIDTMKEQVHEMEKILASMSHQKYSFQSRV</sequence>
<dbReference type="AlphaFoldDB" id="A0A2I1HRJ8"/>
<protein>
    <submittedName>
        <fullName evidence="2">Uncharacterized protein</fullName>
    </submittedName>
</protein>
<dbReference type="EMBL" id="LLXI01005334">
    <property type="protein sequence ID" value="PKY61423.1"/>
    <property type="molecule type" value="Genomic_DNA"/>
</dbReference>